<dbReference type="OrthoDB" id="6369905at2759"/>
<keyword evidence="3" id="KW-0679">Respiratory chain</keyword>
<dbReference type="GO" id="GO:0005743">
    <property type="term" value="C:mitochondrial inner membrane"/>
    <property type="evidence" value="ECO:0007669"/>
    <property type="project" value="UniProtKB-SubCell"/>
</dbReference>
<dbReference type="PANTHER" id="PTHR11851">
    <property type="entry name" value="METALLOPROTEASE"/>
    <property type="match status" value="1"/>
</dbReference>
<comment type="similarity">
    <text evidence="9">Belongs to the peptidase M16 family. UQCRC2/QCR2 subfamily.</text>
</comment>
<keyword evidence="6" id="KW-0249">Electron transport</keyword>
<keyword evidence="4" id="KW-0999">Mitochondrion inner membrane</keyword>
<keyword evidence="14" id="KW-1185">Reference proteome</keyword>
<evidence type="ECO:0000256" key="1">
    <source>
        <dbReference type="ARBA" id="ARBA00004443"/>
    </source>
</evidence>
<dbReference type="Pfam" id="PF05193">
    <property type="entry name" value="Peptidase_M16_C"/>
    <property type="match status" value="1"/>
</dbReference>
<evidence type="ECO:0000256" key="3">
    <source>
        <dbReference type="ARBA" id="ARBA00022660"/>
    </source>
</evidence>
<dbReference type="VEuPathDB" id="FungiDB:PSTT_00609"/>
<dbReference type="InterPro" id="IPR007863">
    <property type="entry name" value="Peptidase_M16_C"/>
</dbReference>
<dbReference type="InterPro" id="IPR011765">
    <property type="entry name" value="Pept_M16_N"/>
</dbReference>
<evidence type="ECO:0000259" key="11">
    <source>
        <dbReference type="Pfam" id="PF00675"/>
    </source>
</evidence>
<organism evidence="13 14">
    <name type="scientific">Puccinia striiformis</name>
    <dbReference type="NCBI Taxonomy" id="27350"/>
    <lineage>
        <taxon>Eukaryota</taxon>
        <taxon>Fungi</taxon>
        <taxon>Dikarya</taxon>
        <taxon>Basidiomycota</taxon>
        <taxon>Pucciniomycotina</taxon>
        <taxon>Pucciniomycetes</taxon>
        <taxon>Pucciniales</taxon>
        <taxon>Pucciniaceae</taxon>
        <taxon>Puccinia</taxon>
    </lineage>
</organism>
<accession>A0A2S4VX54</accession>
<evidence type="ECO:0000256" key="10">
    <source>
        <dbReference type="ARBA" id="ARBA00040751"/>
    </source>
</evidence>
<dbReference type="Proteomes" id="UP000238274">
    <property type="component" value="Unassembled WGS sequence"/>
</dbReference>
<evidence type="ECO:0000256" key="8">
    <source>
        <dbReference type="ARBA" id="ARBA00023136"/>
    </source>
</evidence>
<keyword evidence="5" id="KW-0809">Transit peptide</keyword>
<dbReference type="SUPFAM" id="SSF63411">
    <property type="entry name" value="LuxS/MPP-like metallohydrolase"/>
    <property type="match status" value="2"/>
</dbReference>
<keyword evidence="7" id="KW-0496">Mitochondrion</keyword>
<sequence>MHVRVRIGDMCCERHLRSGHRFPALGFGLLLTISIRSNHRENRNNKEKKMLLSLPSRSIARSARSYANQAAPSIITTTQANSAQKVLSTPEDNKLTASISLFIKAGSRYQPNHGIAHLLKNSVFKSTQKRSALSLVRETELLGGVLTSSLNREHLILSAEFLKGNEGYFAEVLGDVLTSSKLTRHEFHEEVLPGAKSEYTQAQEDPTIVAIDQAHQLAFRGGLGNSLFINPHLSASHESVIDYARSSFGNTKDQAIVSTGIEAERLTELVNQFFIVPTTTSSASSDQKSSYHGGEARITSPHGSDTLLVAFKGSEGPSNEAVYTVLQHLLGSDPASVKWSNGTSPFSSLPVKAFHLSYSDIGLFGILVKAPANQSKTFATQALNEIKKIANGEGVDKESINRAALKARFLVASNLENNLTRTELLGTQSLISPKSPSQITDLYSSYSQVTPDQVIQAAKSIIKSAPTTVAVGNTQELPYFDQLGL</sequence>
<feature type="domain" description="Peptidase M16 C-terminal" evidence="12">
    <location>
        <begin position="238"/>
        <end position="403"/>
    </location>
</feature>
<dbReference type="InterPro" id="IPR011249">
    <property type="entry name" value="Metalloenz_LuxS/M16"/>
</dbReference>
<keyword evidence="2" id="KW-0813">Transport</keyword>
<dbReference type="PANTHER" id="PTHR11851:SF209">
    <property type="entry name" value="CYTOCHROME B-C1 COMPLEX SUBUNIT 2, MITOCHONDRIAL"/>
    <property type="match status" value="1"/>
</dbReference>
<evidence type="ECO:0000256" key="7">
    <source>
        <dbReference type="ARBA" id="ARBA00023128"/>
    </source>
</evidence>
<keyword evidence="8" id="KW-0472">Membrane</keyword>
<dbReference type="AlphaFoldDB" id="A0A2S4VX54"/>
<evidence type="ECO:0000256" key="6">
    <source>
        <dbReference type="ARBA" id="ARBA00022982"/>
    </source>
</evidence>
<protein>
    <recommendedName>
        <fullName evidence="10">Cytochrome b-c1 complex subunit 2, mitochondrial</fullName>
    </recommendedName>
</protein>
<proteinExistence type="inferred from homology"/>
<feature type="domain" description="Peptidase M16 N-terminal" evidence="11">
    <location>
        <begin position="86"/>
        <end position="228"/>
    </location>
</feature>
<reference evidence="13 14" key="1">
    <citation type="submission" date="2017-12" db="EMBL/GenBank/DDBJ databases">
        <title>Gene loss provides genomic basis for host adaptation in cereal stripe rust fungi.</title>
        <authorList>
            <person name="Xia C."/>
        </authorList>
    </citation>
    <scope>NUCLEOTIDE SEQUENCE [LARGE SCALE GENOMIC DNA]</scope>
    <source>
        <strain evidence="13 14">93TX-2</strain>
    </source>
</reference>
<reference evidence="14" key="3">
    <citation type="journal article" date="2018" name="Mol. Plant Microbe Interact.">
        <title>Genome sequence resources for the wheat stripe rust pathogen (Puccinia striiformis f. sp. tritici) and the barley stripe rust pathogen (Puccinia striiformis f. sp. hordei).</title>
        <authorList>
            <person name="Xia C."/>
            <person name="Wang M."/>
            <person name="Yin C."/>
            <person name="Cornejo O.E."/>
            <person name="Hulbert S.H."/>
            <person name="Chen X."/>
        </authorList>
    </citation>
    <scope>NUCLEOTIDE SEQUENCE [LARGE SCALE GENOMIC DNA]</scope>
    <source>
        <strain evidence="14">93TX-2</strain>
    </source>
</reference>
<evidence type="ECO:0000256" key="4">
    <source>
        <dbReference type="ARBA" id="ARBA00022792"/>
    </source>
</evidence>
<dbReference type="InterPro" id="IPR050361">
    <property type="entry name" value="MPP/UQCRC_Complex"/>
</dbReference>
<dbReference type="Pfam" id="PF00675">
    <property type="entry name" value="Peptidase_M16"/>
    <property type="match status" value="1"/>
</dbReference>
<evidence type="ECO:0000313" key="14">
    <source>
        <dbReference type="Proteomes" id="UP000238274"/>
    </source>
</evidence>
<evidence type="ECO:0000259" key="12">
    <source>
        <dbReference type="Pfam" id="PF05193"/>
    </source>
</evidence>
<dbReference type="FunFam" id="3.30.830.10:FF:000021">
    <property type="entry name" value="Cytochrome b-c1 complex subunit 2"/>
    <property type="match status" value="1"/>
</dbReference>
<gene>
    <name evidence="13" type="ORF">PSHT_07540</name>
</gene>
<dbReference type="Gene3D" id="3.30.830.10">
    <property type="entry name" value="Metalloenzyme, LuxS/M16 peptidase-like"/>
    <property type="match status" value="2"/>
</dbReference>
<comment type="caution">
    <text evidence="13">The sequence shown here is derived from an EMBL/GenBank/DDBJ whole genome shotgun (WGS) entry which is preliminary data.</text>
</comment>
<comment type="subcellular location">
    <subcellularLocation>
        <location evidence="1">Mitochondrion inner membrane</location>
        <topology evidence="1">Peripheral membrane protein</topology>
        <orientation evidence="1">Matrix side</orientation>
    </subcellularLocation>
</comment>
<evidence type="ECO:0000256" key="5">
    <source>
        <dbReference type="ARBA" id="ARBA00022946"/>
    </source>
</evidence>
<dbReference type="FunFam" id="3.30.830.10:FF:000039">
    <property type="entry name" value="Ubiquinol-cytochrome c reductase core subunit 2"/>
    <property type="match status" value="1"/>
</dbReference>
<dbReference type="VEuPathDB" id="FungiDB:PSHT_07540"/>
<reference evidence="14" key="2">
    <citation type="journal article" date="2018" name="BMC Genomics">
        <title>Genomic insights into host adaptation between the wheat stripe rust pathogen (Puccinia striiformis f. sp. tritici) and the barley stripe rust pathogen (Puccinia striiformis f. sp. hordei).</title>
        <authorList>
            <person name="Xia C."/>
            <person name="Wang M."/>
            <person name="Yin C."/>
            <person name="Cornejo O.E."/>
            <person name="Hulbert S.H."/>
            <person name="Chen X."/>
        </authorList>
    </citation>
    <scope>NUCLEOTIDE SEQUENCE [LARGE SCALE GENOMIC DNA]</scope>
    <source>
        <strain evidence="14">93TX-2</strain>
    </source>
</reference>
<dbReference type="EMBL" id="PKSM01000093">
    <property type="protein sequence ID" value="POW14080.1"/>
    <property type="molecule type" value="Genomic_DNA"/>
</dbReference>
<evidence type="ECO:0000256" key="9">
    <source>
        <dbReference type="ARBA" id="ARBA00038146"/>
    </source>
</evidence>
<evidence type="ECO:0000256" key="2">
    <source>
        <dbReference type="ARBA" id="ARBA00022448"/>
    </source>
</evidence>
<name>A0A2S4VX54_9BASI</name>
<dbReference type="GO" id="GO:0046872">
    <property type="term" value="F:metal ion binding"/>
    <property type="evidence" value="ECO:0007669"/>
    <property type="project" value="InterPro"/>
</dbReference>
<evidence type="ECO:0000313" key="13">
    <source>
        <dbReference type="EMBL" id="POW14080.1"/>
    </source>
</evidence>